<dbReference type="AlphaFoldDB" id="A0AAN8X6G5"/>
<reference evidence="1 2" key="1">
    <citation type="submission" date="2023-11" db="EMBL/GenBank/DDBJ databases">
        <title>Halocaridina rubra genome assembly.</title>
        <authorList>
            <person name="Smith C."/>
        </authorList>
    </citation>
    <scope>NUCLEOTIDE SEQUENCE [LARGE SCALE GENOMIC DNA]</scope>
    <source>
        <strain evidence="1">EP-1</strain>
        <tissue evidence="1">Whole</tissue>
    </source>
</reference>
<evidence type="ECO:0000313" key="1">
    <source>
        <dbReference type="EMBL" id="KAK7077156.1"/>
    </source>
</evidence>
<protein>
    <submittedName>
        <fullName evidence="1">Uncharacterized protein</fullName>
    </submittedName>
</protein>
<dbReference type="InterPro" id="IPR012341">
    <property type="entry name" value="6hp_glycosidase-like_sf"/>
</dbReference>
<dbReference type="EMBL" id="JAXCGZ010009464">
    <property type="protein sequence ID" value="KAK7077156.1"/>
    <property type="molecule type" value="Genomic_DNA"/>
</dbReference>
<dbReference type="Proteomes" id="UP001381693">
    <property type="component" value="Unassembled WGS sequence"/>
</dbReference>
<keyword evidence="2" id="KW-1185">Reference proteome</keyword>
<sequence length="161" mass="18470">MASKYFEHFILIVDAINASGQGRGLWDEEDGFYYDYIRKDDGTSTPLKVRSLVGLTPLFAVLVLVREEVRSLPGFYKRAQWLIKNRPDLVARVAMLKEGHTALSDKMLLSVPTEKQLLRLLDYLLDEEEFLSPYGIRSLSKAHEVREKVSDLIKTLINAKR</sequence>
<organism evidence="1 2">
    <name type="scientific">Halocaridina rubra</name>
    <name type="common">Hawaiian red shrimp</name>
    <dbReference type="NCBI Taxonomy" id="373956"/>
    <lineage>
        <taxon>Eukaryota</taxon>
        <taxon>Metazoa</taxon>
        <taxon>Ecdysozoa</taxon>
        <taxon>Arthropoda</taxon>
        <taxon>Crustacea</taxon>
        <taxon>Multicrustacea</taxon>
        <taxon>Malacostraca</taxon>
        <taxon>Eumalacostraca</taxon>
        <taxon>Eucarida</taxon>
        <taxon>Decapoda</taxon>
        <taxon>Pleocyemata</taxon>
        <taxon>Caridea</taxon>
        <taxon>Atyoidea</taxon>
        <taxon>Atyidae</taxon>
        <taxon>Halocaridina</taxon>
    </lineage>
</organism>
<accession>A0AAN8X6G5</accession>
<dbReference type="GO" id="GO:0004573">
    <property type="term" value="F:Glc3Man9GlcNAc2 oligosaccharide glucosidase activity"/>
    <property type="evidence" value="ECO:0007669"/>
    <property type="project" value="InterPro"/>
</dbReference>
<dbReference type="SUPFAM" id="SSF48208">
    <property type="entry name" value="Six-hairpin glycosidases"/>
    <property type="match status" value="1"/>
</dbReference>
<comment type="caution">
    <text evidence="1">The sequence shown here is derived from an EMBL/GenBank/DDBJ whole genome shotgun (WGS) entry which is preliminary data.</text>
</comment>
<dbReference type="PANTHER" id="PTHR10412">
    <property type="entry name" value="MANNOSYL-OLIGOSACCHARIDE GLUCOSIDASE"/>
    <property type="match status" value="1"/>
</dbReference>
<dbReference type="InterPro" id="IPR008928">
    <property type="entry name" value="6-hairpin_glycosidase_sf"/>
</dbReference>
<dbReference type="PANTHER" id="PTHR10412:SF10">
    <property type="entry name" value="GLYCOSYL HYDROLASE FAMILY 63 C-TERMINAL DOMAIN-CONTAINING PROTEIN"/>
    <property type="match status" value="1"/>
</dbReference>
<dbReference type="Gene3D" id="1.50.10.10">
    <property type="match status" value="1"/>
</dbReference>
<dbReference type="InterPro" id="IPR004888">
    <property type="entry name" value="Glycoside_hydrolase_63"/>
</dbReference>
<name>A0AAN8X6G5_HALRR</name>
<evidence type="ECO:0000313" key="2">
    <source>
        <dbReference type="Proteomes" id="UP001381693"/>
    </source>
</evidence>
<dbReference type="GO" id="GO:0009311">
    <property type="term" value="P:oligosaccharide metabolic process"/>
    <property type="evidence" value="ECO:0007669"/>
    <property type="project" value="InterPro"/>
</dbReference>
<proteinExistence type="predicted"/>
<gene>
    <name evidence="1" type="ORF">SK128_016827</name>
</gene>